<dbReference type="Pfam" id="PF13583">
    <property type="entry name" value="Reprolysin_4"/>
    <property type="match status" value="1"/>
</dbReference>
<comment type="caution">
    <text evidence="2">The sequence shown here is derived from an EMBL/GenBank/DDBJ whole genome shotgun (WGS) entry which is preliminary data.</text>
</comment>
<dbReference type="PANTHER" id="PTHR46580">
    <property type="entry name" value="SENSOR KINASE-RELATED"/>
    <property type="match status" value="1"/>
</dbReference>
<sequence length="736" mass="77033">MAMASRAAALPASGTFASLPDRGALAAYDRRTKPRISGAYRAYSVRLSEEHALKAARIGGQIKLVAPNGEPVDLAYERHIEHPDGNWTWIGRDASGADAVITFGAKAVFGSIPLDGEEPLRLTMAGGRSWLVETDSDKVVDADHAAMRASGKPDYFIPPKLAIGAAADKAVAANPQANTSAAAAAAAQTTVDVLLGYTNGFASAYGGQSQAVTRLTNLVDIANQAYVNSAVSARLRLVGTVAVTYTDANDNGIALEKLSGFNDNGPIPPDPAFAGLRAARNTLGADLVALVRDFRTPENAGCGIAWLIGGDQTPIVQADEPYGYSVVSDGSDVDEGDGNTYFCRDESLAHEFGHNMGQAHNVDDSSSAGAHAYSYGYRESTTNGFYTVMAYRLAGSNQFAIRHFANPAVQYSGRATGVANSADNARSMNQTMPIIATFRAAVSPTMKRNDVNGDGRSDLFWRQPSTARFAYWLMNGAAITSAVAFDGSSSYAAVGTGDMDGNGRADIVWHSVSGQVAISFGQSSGGFSTQVIQTLSAAWRPLGTGDVNADGKTDLFWRNTSTGQFAYWLMNGPTITTATAFPASASYTGLGTGDLDGNGRTDVIWQNSAGQTSVSLAQTSGAFVTQSIVVIDPQWTFAGTGDVNADGKADLLWRQPNTGRFAYWLMNGSTIAGSASFAAASGLNVVGSGDMDGNGRVDIAWQGAGGQVTLWLGQSNGGYVSQSVTTLTGWTPFPLK</sequence>
<dbReference type="Gene3D" id="2.130.10.130">
    <property type="entry name" value="Integrin alpha, N-terminal"/>
    <property type="match status" value="2"/>
</dbReference>
<dbReference type="PANTHER" id="PTHR46580:SF2">
    <property type="entry name" value="MAM DOMAIN-CONTAINING PROTEIN"/>
    <property type="match status" value="1"/>
</dbReference>
<evidence type="ECO:0000313" key="2">
    <source>
        <dbReference type="EMBL" id="MCL1634619.1"/>
    </source>
</evidence>
<proteinExistence type="predicted"/>
<dbReference type="Gene3D" id="3.40.390.10">
    <property type="entry name" value="Collagenase (Catalytic Domain)"/>
    <property type="match status" value="1"/>
</dbReference>
<protein>
    <submittedName>
        <fullName evidence="2">FG-GAP-like repeat-containing protein</fullName>
    </submittedName>
</protein>
<dbReference type="Pfam" id="PF13517">
    <property type="entry name" value="FG-GAP_3"/>
    <property type="match status" value="3"/>
</dbReference>
<dbReference type="RefSeq" id="WP_249473206.1">
    <property type="nucleotide sequence ID" value="NZ_JAMBEP010000001.1"/>
</dbReference>
<dbReference type="Proteomes" id="UP001431217">
    <property type="component" value="Unassembled WGS sequence"/>
</dbReference>
<reference evidence="2 3" key="1">
    <citation type="submission" date="2022-05" db="EMBL/GenBank/DDBJ databases">
        <title>Luteimonas sp. SX5, whole genome shotgun sequencing project.</title>
        <authorList>
            <person name="Zhao G."/>
            <person name="Shen L."/>
        </authorList>
    </citation>
    <scope>NUCLEOTIDE SEQUENCE [LARGE SCALE GENOMIC DNA]</scope>
    <source>
        <strain evidence="2 3">SX5</strain>
    </source>
</reference>
<keyword evidence="1" id="KW-0732">Signal</keyword>
<dbReference type="InterPro" id="IPR013517">
    <property type="entry name" value="FG-GAP"/>
</dbReference>
<accession>A0ABT0MIC0</accession>
<evidence type="ECO:0000256" key="1">
    <source>
        <dbReference type="ARBA" id="ARBA00022729"/>
    </source>
</evidence>
<organism evidence="2 3">
    <name type="scientific">Luteimonas galliterrae</name>
    <dbReference type="NCBI Taxonomy" id="2940486"/>
    <lineage>
        <taxon>Bacteria</taxon>
        <taxon>Pseudomonadati</taxon>
        <taxon>Pseudomonadota</taxon>
        <taxon>Gammaproteobacteria</taxon>
        <taxon>Lysobacterales</taxon>
        <taxon>Lysobacteraceae</taxon>
        <taxon>Luteimonas</taxon>
    </lineage>
</organism>
<dbReference type="InterPro" id="IPR028994">
    <property type="entry name" value="Integrin_alpha_N"/>
</dbReference>
<dbReference type="EMBL" id="JAMBEP010000001">
    <property type="protein sequence ID" value="MCL1634619.1"/>
    <property type="molecule type" value="Genomic_DNA"/>
</dbReference>
<dbReference type="SUPFAM" id="SSF55486">
    <property type="entry name" value="Metalloproteases ('zincins'), catalytic domain"/>
    <property type="match status" value="1"/>
</dbReference>
<keyword evidence="3" id="KW-1185">Reference proteome</keyword>
<dbReference type="InterPro" id="IPR024079">
    <property type="entry name" value="MetalloPept_cat_dom_sf"/>
</dbReference>
<gene>
    <name evidence="2" type="ORF">M2650_08245</name>
</gene>
<dbReference type="SUPFAM" id="SSF69318">
    <property type="entry name" value="Integrin alpha N-terminal domain"/>
    <property type="match status" value="2"/>
</dbReference>
<name>A0ABT0MIC0_9GAMM</name>
<evidence type="ECO:0000313" key="3">
    <source>
        <dbReference type="Proteomes" id="UP001431217"/>
    </source>
</evidence>